<dbReference type="EMBL" id="JAMQGP010000003">
    <property type="protein sequence ID" value="MCM2679649.1"/>
    <property type="molecule type" value="Genomic_DNA"/>
</dbReference>
<feature type="domain" description="SPOR" evidence="4">
    <location>
        <begin position="96"/>
        <end position="175"/>
    </location>
</feature>
<dbReference type="InterPro" id="IPR036680">
    <property type="entry name" value="SPOR-like_sf"/>
</dbReference>
<gene>
    <name evidence="5" type="primary">bamE</name>
    <name evidence="5" type="ORF">NAF29_08210</name>
</gene>
<keyword evidence="6" id="KW-1185">Reference proteome</keyword>
<keyword evidence="2" id="KW-0472">Membrane</keyword>
<keyword evidence="3" id="KW-0998">Cell outer membrane</keyword>
<proteinExistence type="predicted"/>
<dbReference type="Proteomes" id="UP001165393">
    <property type="component" value="Unassembled WGS sequence"/>
</dbReference>
<dbReference type="SUPFAM" id="SSF110997">
    <property type="entry name" value="Sporulation related repeat"/>
    <property type="match status" value="1"/>
</dbReference>
<dbReference type="GO" id="GO:0043165">
    <property type="term" value="P:Gram-negative-bacterium-type cell outer membrane assembly"/>
    <property type="evidence" value="ECO:0007669"/>
    <property type="project" value="TreeGrafter"/>
</dbReference>
<dbReference type="InterPro" id="IPR026592">
    <property type="entry name" value="BamE"/>
</dbReference>
<accession>A0AA41W6S9</accession>
<evidence type="ECO:0000313" key="5">
    <source>
        <dbReference type="EMBL" id="MCM2679649.1"/>
    </source>
</evidence>
<evidence type="ECO:0000313" key="6">
    <source>
        <dbReference type="Proteomes" id="UP001165393"/>
    </source>
</evidence>
<dbReference type="GO" id="GO:0042834">
    <property type="term" value="F:peptidoglycan binding"/>
    <property type="evidence" value="ECO:0007669"/>
    <property type="project" value="InterPro"/>
</dbReference>
<evidence type="ECO:0000256" key="3">
    <source>
        <dbReference type="ARBA" id="ARBA00023237"/>
    </source>
</evidence>
<dbReference type="AlphaFoldDB" id="A0AA41W6S9"/>
<evidence type="ECO:0000256" key="2">
    <source>
        <dbReference type="ARBA" id="ARBA00023136"/>
    </source>
</evidence>
<dbReference type="InterPro" id="IPR037873">
    <property type="entry name" value="BamE-like"/>
</dbReference>
<organism evidence="5 6">
    <name type="scientific">Echinimonas agarilytica</name>
    <dbReference type="NCBI Taxonomy" id="1215918"/>
    <lineage>
        <taxon>Bacteria</taxon>
        <taxon>Pseudomonadati</taxon>
        <taxon>Pseudomonadota</taxon>
        <taxon>Gammaproteobacteria</taxon>
        <taxon>Alteromonadales</taxon>
        <taxon>Echinimonadaceae</taxon>
        <taxon>Echinimonas</taxon>
    </lineage>
</organism>
<dbReference type="InterPro" id="IPR007730">
    <property type="entry name" value="SPOR-like_dom"/>
</dbReference>
<dbReference type="GO" id="GO:1990063">
    <property type="term" value="C:Bam protein complex"/>
    <property type="evidence" value="ECO:0007669"/>
    <property type="project" value="TreeGrafter"/>
</dbReference>
<sequence length="178" mass="20084">MTKEQVKFVLGTPMVNNAFNTKNWNYQYRYKTGKGQLIEKRLVAKFDENELLTEITGDYEPSEKFNVPIDEYVSDFDNTELSSDVVEEPPVIPAASKESDLWAIKVGEFSNAANVKRLRIQLEQAGYIVTTWPEQPAEGQPVSVFADSAETQEELQGQLEAIAELTKTNPIIAHLPQM</sequence>
<protein>
    <submittedName>
        <fullName evidence="5">Outer membrane protein assembly factor BamE</fullName>
    </submittedName>
</protein>
<dbReference type="InterPro" id="IPR007450">
    <property type="entry name" value="BamE_dom"/>
</dbReference>
<dbReference type="PANTHER" id="PTHR37482:SF1">
    <property type="entry name" value="OUTER MEMBRANE PROTEIN ASSEMBLY FACTOR BAME"/>
    <property type="match status" value="1"/>
</dbReference>
<reference evidence="5 6" key="1">
    <citation type="journal article" date="2013" name="Antonie Van Leeuwenhoek">
        <title>Echinimonas agarilytica gen. nov., sp. nov., a new gammaproteobacterium isolated from the sea urchin Strongylocentrotus intermedius.</title>
        <authorList>
            <person name="Nedashkovskaya O.I."/>
            <person name="Stenkova A.M."/>
            <person name="Zhukova N.V."/>
            <person name="Van Trappen S."/>
            <person name="Lee J.S."/>
            <person name="Kim S.B."/>
        </authorList>
    </citation>
    <scope>NUCLEOTIDE SEQUENCE [LARGE SCALE GENOMIC DNA]</scope>
    <source>
        <strain evidence="5 6">KMM 6351</strain>
    </source>
</reference>
<dbReference type="GO" id="GO:0051205">
    <property type="term" value="P:protein insertion into membrane"/>
    <property type="evidence" value="ECO:0007669"/>
    <property type="project" value="TreeGrafter"/>
</dbReference>
<dbReference type="Pfam" id="PF04355">
    <property type="entry name" value="BamE"/>
    <property type="match status" value="1"/>
</dbReference>
<comment type="caution">
    <text evidence="5">The sequence shown here is derived from an EMBL/GenBank/DDBJ whole genome shotgun (WGS) entry which is preliminary data.</text>
</comment>
<keyword evidence="1" id="KW-0732">Signal</keyword>
<evidence type="ECO:0000259" key="4">
    <source>
        <dbReference type="PROSITE" id="PS51724"/>
    </source>
</evidence>
<evidence type="ECO:0000256" key="1">
    <source>
        <dbReference type="ARBA" id="ARBA00022729"/>
    </source>
</evidence>
<dbReference type="Gene3D" id="3.30.1450.10">
    <property type="match status" value="1"/>
</dbReference>
<dbReference type="PROSITE" id="PS51724">
    <property type="entry name" value="SPOR"/>
    <property type="match status" value="1"/>
</dbReference>
<dbReference type="Pfam" id="PF05036">
    <property type="entry name" value="SPOR"/>
    <property type="match status" value="1"/>
</dbReference>
<dbReference type="PANTHER" id="PTHR37482">
    <property type="entry name" value="OUTER MEMBRANE PROTEIN ASSEMBLY FACTOR BAME"/>
    <property type="match status" value="1"/>
</dbReference>
<dbReference type="GO" id="GO:0030674">
    <property type="term" value="F:protein-macromolecule adaptor activity"/>
    <property type="evidence" value="ECO:0007669"/>
    <property type="project" value="TreeGrafter"/>
</dbReference>
<name>A0AA41W6S9_9GAMM</name>